<accession>A0A1L0B6H8</accession>
<name>A0A1L0B6H8_9ASCO</name>
<dbReference type="AlphaFoldDB" id="A0A1L0B6H8"/>
<keyword evidence="2" id="KW-1185">Reference proteome</keyword>
<dbReference type="Proteomes" id="UP000182334">
    <property type="component" value="Chromosome I"/>
</dbReference>
<sequence length="489" mass="57086">MHLEIQLAAYYNALDDLLNHQSQYVKELNVEFQKDYEVRCRSQRTIYHQYKIGLDKFVKVGQQNLEQFDRTGDFSKIRVCMLLNQYVLGDQRVKDAVRLTCQQTNMGSLATIEVIYKLVMDSFKQLKCDLLEVKSVLPNGAKDGGTIDEFEHFATNMAVIKVNHLMNNEVRDGHVMHRNGEFEHLIDSPNDTRLVDIRLRQSIQRQNIQVHNNQMQNETGHDSQQQSDAGRNFRRKFIGRQFPKGKKEIETNDKPQIVLDSFHRKQLKYLRGQVRKLVCALEALESATQTILHLSEQTSKYWWKMLGNNDYDYGVRYYLEKSHGHQIYIVQLLEYVRSAIIRWNRVDSAMSHLNRKVERSIRSHRQSQHQTPHETQSATELTCQSQCQPNPQCQCDSQSQSQCQSHRCLVEFFSLSNCGSECMPFRDLLLSSMQIEAVACVNYNADLWHHMCNKLSEHQWSKYDQIVYDYNSSVTFTEFTIGPPPSRSG</sequence>
<evidence type="ECO:0000313" key="2">
    <source>
        <dbReference type="Proteomes" id="UP000182334"/>
    </source>
</evidence>
<dbReference type="EMBL" id="LT635756">
    <property type="protein sequence ID" value="SGZ46574.1"/>
    <property type="molecule type" value="Genomic_DNA"/>
</dbReference>
<protein>
    <submittedName>
        <fullName evidence="1">CIC11C00000000850</fullName>
    </submittedName>
</protein>
<organism evidence="1 2">
    <name type="scientific">Sungouiella intermedia</name>
    <dbReference type="NCBI Taxonomy" id="45354"/>
    <lineage>
        <taxon>Eukaryota</taxon>
        <taxon>Fungi</taxon>
        <taxon>Dikarya</taxon>
        <taxon>Ascomycota</taxon>
        <taxon>Saccharomycotina</taxon>
        <taxon>Pichiomycetes</taxon>
        <taxon>Metschnikowiaceae</taxon>
        <taxon>Sungouiella</taxon>
    </lineage>
</organism>
<proteinExistence type="predicted"/>
<gene>
    <name evidence="1" type="ORF">SAMEA4029010_CIC11G00000000850</name>
</gene>
<reference evidence="1 2" key="1">
    <citation type="submission" date="2016-10" db="EMBL/GenBank/DDBJ databases">
        <authorList>
            <person name="de Groot N.N."/>
        </authorList>
    </citation>
    <scope>NUCLEOTIDE SEQUENCE [LARGE SCALE GENOMIC DNA]</scope>
    <source>
        <strain evidence="1 2">CBS 141442</strain>
    </source>
</reference>
<evidence type="ECO:0000313" key="1">
    <source>
        <dbReference type="EMBL" id="SGZ46574.1"/>
    </source>
</evidence>